<dbReference type="GO" id="GO:0006527">
    <property type="term" value="P:L-arginine catabolic process"/>
    <property type="evidence" value="ECO:0007669"/>
    <property type="project" value="TreeGrafter"/>
</dbReference>
<dbReference type="GO" id="GO:0030170">
    <property type="term" value="F:pyridoxal phosphate binding"/>
    <property type="evidence" value="ECO:0007669"/>
    <property type="project" value="TreeGrafter"/>
</dbReference>
<evidence type="ECO:0000259" key="1">
    <source>
        <dbReference type="Pfam" id="PF01276"/>
    </source>
</evidence>
<dbReference type="SUPFAM" id="SSF53383">
    <property type="entry name" value="PLP-dependent transferases"/>
    <property type="match status" value="1"/>
</dbReference>
<name>A0A7S1IDK9_9EUGL</name>
<protein>
    <recommendedName>
        <fullName evidence="1">Orn/Lys/Arg decarboxylases family 1 pyridoxal-P attachment site domain-containing protein</fullName>
    </recommendedName>
</protein>
<dbReference type="Gene3D" id="3.90.100.10">
    <property type="entry name" value="Orn/Lys/Arg decarboxylase, C-terminal domain"/>
    <property type="match status" value="1"/>
</dbReference>
<dbReference type="InterPro" id="IPR000310">
    <property type="entry name" value="Orn/Lys/Arg_deCO2ase_major_dom"/>
</dbReference>
<dbReference type="EMBL" id="HBGA01054972">
    <property type="protein sequence ID" value="CAD9009134.1"/>
    <property type="molecule type" value="Transcribed_RNA"/>
</dbReference>
<evidence type="ECO:0000313" key="2">
    <source>
        <dbReference type="EMBL" id="CAD9009134.1"/>
    </source>
</evidence>
<dbReference type="PANTHER" id="PTHR45229">
    <property type="entry name" value="CONSTITUTIVE ORNITHINE DECARBOXYLASE"/>
    <property type="match status" value="1"/>
</dbReference>
<dbReference type="InterPro" id="IPR011193">
    <property type="entry name" value="Orn/lys/arg_de-COase"/>
</dbReference>
<dbReference type="InterPro" id="IPR015421">
    <property type="entry name" value="PyrdxlP-dep_Trfase_major"/>
</dbReference>
<feature type="domain" description="Orn/Lys/Arg decarboxylases family 1 pyridoxal-P attachment site" evidence="1">
    <location>
        <begin position="643"/>
        <end position="830"/>
    </location>
</feature>
<dbReference type="GO" id="GO:0005829">
    <property type="term" value="C:cytosol"/>
    <property type="evidence" value="ECO:0007669"/>
    <property type="project" value="TreeGrafter"/>
</dbReference>
<feature type="domain" description="Orn/Lys/Arg decarboxylases family 1 pyridoxal-P attachment site" evidence="1">
    <location>
        <begin position="365"/>
        <end position="590"/>
    </location>
</feature>
<accession>A0A7S1IDK9</accession>
<organism evidence="2">
    <name type="scientific">Eutreptiella gymnastica</name>
    <dbReference type="NCBI Taxonomy" id="73025"/>
    <lineage>
        <taxon>Eukaryota</taxon>
        <taxon>Discoba</taxon>
        <taxon>Euglenozoa</taxon>
        <taxon>Euglenida</taxon>
        <taxon>Spirocuta</taxon>
        <taxon>Euglenophyceae</taxon>
        <taxon>Eutreptiales</taxon>
        <taxon>Eutreptiaceae</taxon>
        <taxon>Eutreptiella</taxon>
    </lineage>
</organism>
<dbReference type="Gene3D" id="3.40.640.10">
    <property type="entry name" value="Type I PLP-dependent aspartate aminotransferase-like (Major domain)"/>
    <property type="match status" value="1"/>
</dbReference>
<dbReference type="PANTHER" id="PTHR45229:SF3">
    <property type="entry name" value="BIODEGRADATIVE ARGININE DECARBOXYLASE"/>
    <property type="match status" value="1"/>
</dbReference>
<dbReference type="Pfam" id="PF01276">
    <property type="entry name" value="OKR_DC_1"/>
    <property type="match status" value="2"/>
</dbReference>
<reference evidence="2" key="1">
    <citation type="submission" date="2021-01" db="EMBL/GenBank/DDBJ databases">
        <authorList>
            <person name="Corre E."/>
            <person name="Pelletier E."/>
            <person name="Niang G."/>
            <person name="Scheremetjew M."/>
            <person name="Finn R."/>
            <person name="Kale V."/>
            <person name="Holt S."/>
            <person name="Cochrane G."/>
            <person name="Meng A."/>
            <person name="Brown T."/>
            <person name="Cohen L."/>
        </authorList>
    </citation>
    <scope>NUCLEOTIDE SEQUENCE</scope>
    <source>
        <strain evidence="2">NIES-381</strain>
    </source>
</reference>
<gene>
    <name evidence="2" type="ORF">EGYM00392_LOCUS20228</name>
</gene>
<sequence length="997" mass="113228">MPQGRSMSYQEFGTHFRAEMDEVDAEYSPTGMVNNNSFENEHKLDSTTVTTGWSFPNVPPRSASPCRSAMLRAEWNSKKGSSNDTPSEISKPIVAEPVDNCYFVSTQRPALWHKFERQLKEAVGCAAETWRHLIQVEAFFGYPGSIKIEQLVDLIDDADQEEKAPAQLEDEVAEIADRLCKTHRGSQKLNFDVMVFASEASLRRRPASPLRTEFAGTSRHFVHDLQKENKESTKLQAAVFSVYSFAEVLIALLVNPFIQSVVLCDNYIDTDHYEGDLEDEVLAYRQLVKRWVNKAKTVPSSERIGTLVAAIKSIRMEVDIFVVTERTIEDGMLFAHVRRSFFPTEDYFAELYSAIIGGVQARQRTPFFSALSNYAARPIGVFHALAISRGSSLIKSRWLGDFVDFYGLQIFRAESSSTCGGLDSLLDPTGSLKEAQQLASQAFGSTGTYFVTNGTSTANKIVIQALVCPGDIVLVDRDCHKSHHYGLVHAGAWPCYLDAYPLHEYLMYGGVSLSEIKSRLLAYKRCGMLHRVRMVILTNCTFDGIVYNVARVMEECLAIKPDLVFLWDEAWFAYASFNPVLRRRTGMGAARLLARMFKSKQYIEECEAFWAQHKALMDSVDEDDHAKLLQMRLMPKPAESVLRVYVTQSTHKSLTSFRQGSMIHIFDQRFRGCAEMPFLEAYYTHTSTSPNYQILASLDAGRSQMQLEGFEFVLEMLEHAMYLRRHAAESALVSKWLKFLDVADLIPAEFRRDSQCPGYWNERRQDWRRFEDAWMSDDEFVLDPTRLTLYTAATGLNGNEFKVDWLMNKCDIQINKTSRNSVLFQTNIGTTFSSVAYLLQSLRKISHDFEVQHEETGGHLSSMWQKSVARLKDDQAMLPDFTSFHPIFTTKGSLGNEGDMRRAFYLAYDENNCEYIPMDVAQKRIERGEALTATTFTIPYPPGFPVLVPGQLISLSVLDFMKKLDVKEIHGYAAEHGLRIFKPSVLNALKPHTMDFQ</sequence>
<proteinExistence type="predicted"/>
<dbReference type="InterPro" id="IPR015424">
    <property type="entry name" value="PyrdxlP-dep_Trfase"/>
</dbReference>
<dbReference type="GO" id="GO:0008792">
    <property type="term" value="F:arginine decarboxylase activity"/>
    <property type="evidence" value="ECO:0007669"/>
    <property type="project" value="TreeGrafter"/>
</dbReference>
<dbReference type="AlphaFoldDB" id="A0A7S1IDK9"/>